<feature type="chain" id="PRO_5035203212" description="SH3 domain-containing protein" evidence="2">
    <location>
        <begin position="22"/>
        <end position="155"/>
    </location>
</feature>
<feature type="signal peptide" evidence="2">
    <location>
        <begin position="1"/>
        <end position="21"/>
    </location>
</feature>
<reference evidence="3" key="1">
    <citation type="submission" date="2021-01" db="EMBL/GenBank/DDBJ databases">
        <title>Whole genome shotgun sequence of Virgisporangium aliadipatigenens NBRC 105644.</title>
        <authorList>
            <person name="Komaki H."/>
            <person name="Tamura T."/>
        </authorList>
    </citation>
    <scope>NUCLEOTIDE SEQUENCE</scope>
    <source>
        <strain evidence="3">NBRC 105644</strain>
    </source>
</reference>
<keyword evidence="4" id="KW-1185">Reference proteome</keyword>
<evidence type="ECO:0000313" key="4">
    <source>
        <dbReference type="Proteomes" id="UP000619260"/>
    </source>
</evidence>
<feature type="compositionally biased region" description="Pro residues" evidence="1">
    <location>
        <begin position="137"/>
        <end position="148"/>
    </location>
</feature>
<evidence type="ECO:0008006" key="5">
    <source>
        <dbReference type="Google" id="ProtNLM"/>
    </source>
</evidence>
<feature type="region of interest" description="Disordered" evidence="1">
    <location>
        <begin position="127"/>
        <end position="155"/>
    </location>
</feature>
<evidence type="ECO:0000256" key="1">
    <source>
        <dbReference type="SAM" id="MobiDB-lite"/>
    </source>
</evidence>
<keyword evidence="2" id="KW-0732">Signal</keyword>
<proteinExistence type="predicted"/>
<evidence type="ECO:0000256" key="2">
    <source>
        <dbReference type="SAM" id="SignalP"/>
    </source>
</evidence>
<name>A0A8J3YL34_9ACTN</name>
<protein>
    <recommendedName>
        <fullName evidence="5">SH3 domain-containing protein</fullName>
    </recommendedName>
</protein>
<comment type="caution">
    <text evidence="3">The sequence shown here is derived from an EMBL/GenBank/DDBJ whole genome shotgun (WGS) entry which is preliminary data.</text>
</comment>
<evidence type="ECO:0000313" key="3">
    <source>
        <dbReference type="EMBL" id="GIJ46397.1"/>
    </source>
</evidence>
<accession>A0A8J3YL34</accession>
<gene>
    <name evidence="3" type="ORF">Val02_32830</name>
</gene>
<dbReference type="Proteomes" id="UP000619260">
    <property type="component" value="Unassembled WGS sequence"/>
</dbReference>
<dbReference type="EMBL" id="BOPF01000010">
    <property type="protein sequence ID" value="GIJ46397.1"/>
    <property type="molecule type" value="Genomic_DNA"/>
</dbReference>
<sequence length="155" mass="15924">MRQKTLIPLLLVLGVAMSAQALTDFPTAAVQHGERSGAAAGSEAGPGVVRTLTDPSRTATALRWVNVRGGPDVRAASVDSLDPGQATTVVCWVTGSTVAGPGGTTDRWDRLGDGRYVSHAFLDGPADHVPCEETPAVAPPEAPQPPPGVGRNRIA</sequence>
<organism evidence="3 4">
    <name type="scientific">Virgisporangium aliadipatigenens</name>
    <dbReference type="NCBI Taxonomy" id="741659"/>
    <lineage>
        <taxon>Bacteria</taxon>
        <taxon>Bacillati</taxon>
        <taxon>Actinomycetota</taxon>
        <taxon>Actinomycetes</taxon>
        <taxon>Micromonosporales</taxon>
        <taxon>Micromonosporaceae</taxon>
        <taxon>Virgisporangium</taxon>
    </lineage>
</organism>
<dbReference type="AlphaFoldDB" id="A0A8J3YL34"/>